<evidence type="ECO:0000256" key="1">
    <source>
        <dbReference type="SAM" id="MobiDB-lite"/>
    </source>
</evidence>
<protein>
    <submittedName>
        <fullName evidence="2">PPUP8968</fullName>
    </submittedName>
</protein>
<sequence>TADGLHDIRQESQTPLLSSYIQPLFNVELNQMETQNVSHFKLLERPSAGCLLVFENGFLRWTQGLKICLEQMLCNANFHSANNKEMSREAASSRSAQESFRKA</sequence>
<evidence type="ECO:0000313" key="2">
    <source>
        <dbReference type="EMBL" id="JAO05391.1"/>
    </source>
</evidence>
<accession>A0A0S7EK87</accession>
<reference evidence="2" key="1">
    <citation type="submission" date="2014-12" db="EMBL/GenBank/DDBJ databases">
        <title>Parallel Evolution in Life History Adaptation Evident in the Tissue-Specific Poeciliopsis prolifica transcriptome.</title>
        <authorList>
            <person name="Jue N.K."/>
            <person name="Foley R.J."/>
            <person name="Obergfell C."/>
            <person name="Reznick D.N."/>
            <person name="O'Neill R.J."/>
            <person name="O'Neill M.J."/>
        </authorList>
    </citation>
    <scope>NUCLEOTIDE SEQUENCE</scope>
</reference>
<feature type="non-terminal residue" evidence="2">
    <location>
        <position position="1"/>
    </location>
</feature>
<gene>
    <name evidence="2" type="primary">PPUP8968</name>
</gene>
<dbReference type="AlphaFoldDB" id="A0A0S7EK87"/>
<proteinExistence type="predicted"/>
<name>A0A0S7EK87_9TELE</name>
<feature type="region of interest" description="Disordered" evidence="1">
    <location>
        <begin position="84"/>
        <end position="103"/>
    </location>
</feature>
<organism evidence="2">
    <name type="scientific">Poeciliopsis prolifica</name>
    <name type="common">blackstripe livebearer</name>
    <dbReference type="NCBI Taxonomy" id="188132"/>
    <lineage>
        <taxon>Eukaryota</taxon>
        <taxon>Metazoa</taxon>
        <taxon>Chordata</taxon>
        <taxon>Craniata</taxon>
        <taxon>Vertebrata</taxon>
        <taxon>Euteleostomi</taxon>
        <taxon>Actinopterygii</taxon>
        <taxon>Neopterygii</taxon>
        <taxon>Teleostei</taxon>
        <taxon>Neoteleostei</taxon>
        <taxon>Acanthomorphata</taxon>
        <taxon>Ovalentaria</taxon>
        <taxon>Atherinomorphae</taxon>
        <taxon>Cyprinodontiformes</taxon>
        <taxon>Poeciliidae</taxon>
        <taxon>Poeciliinae</taxon>
        <taxon>Poeciliopsis</taxon>
    </lineage>
</organism>
<feature type="compositionally biased region" description="Low complexity" evidence="1">
    <location>
        <begin position="89"/>
        <end position="103"/>
    </location>
</feature>
<dbReference type="EMBL" id="GBYX01476286">
    <property type="protein sequence ID" value="JAO05391.1"/>
    <property type="molecule type" value="Transcribed_RNA"/>
</dbReference>